<dbReference type="InterPro" id="IPR023214">
    <property type="entry name" value="HAD_sf"/>
</dbReference>
<dbReference type="Gene3D" id="3.40.50.1000">
    <property type="entry name" value="HAD superfamily/HAD-like"/>
    <property type="match status" value="1"/>
</dbReference>
<comment type="caution">
    <text evidence="1">The sequence shown here is derived from an EMBL/GenBank/DDBJ whole genome shotgun (WGS) entry which is preliminary data.</text>
</comment>
<sequence length="213" mass="23965">MVQSLNVSGVVNAFRVIWNPSLAMPHIIVNDIRCINYSSLKKVGNIKAIGFDKDNCLTAPYVSTIYSPFKEAWNECKTTFSKENVVIVSNSAGTEDDVGCKEAQKLEESMGVTVLRHKEKKPAGGHFLESVPAKETAFVGDRIFTDVMFGNRNGNLTIWTSRVITEKGDNKVALVLRRMEYRLIRFLQKMNVQPPPHPSISRHGSDIFIHKRQ</sequence>
<accession>A0ABP9YFW6</accession>
<keyword evidence="2" id="KW-1185">Reference proteome</keyword>
<dbReference type="PANTHER" id="PTHR19288">
    <property type="entry name" value="4-NITROPHENYLPHOSPHATASE-RELATED"/>
    <property type="match status" value="1"/>
</dbReference>
<name>A0ABP9YFW6_9FUNG</name>
<dbReference type="NCBIfam" id="TIGR01668">
    <property type="entry name" value="YqeG_hyp_ppase"/>
    <property type="match status" value="1"/>
</dbReference>
<dbReference type="InterPro" id="IPR036412">
    <property type="entry name" value="HAD-like_sf"/>
</dbReference>
<dbReference type="SUPFAM" id="SSF56784">
    <property type="entry name" value="HAD-like"/>
    <property type="match status" value="1"/>
</dbReference>
<dbReference type="PANTHER" id="PTHR19288:SF25">
    <property type="entry name" value="PHOSPHATIDYLGLYCEROPHOSPHATASE GEP4, MITOCHONDRIAL"/>
    <property type="match status" value="1"/>
</dbReference>
<dbReference type="EMBL" id="BAABUJ010000051">
    <property type="protein sequence ID" value="GAA5805821.1"/>
    <property type="molecule type" value="Genomic_DNA"/>
</dbReference>
<dbReference type="InterPro" id="IPR010021">
    <property type="entry name" value="PGPP1/Gep4"/>
</dbReference>
<dbReference type="Proteomes" id="UP001476247">
    <property type="component" value="Unassembled WGS sequence"/>
</dbReference>
<dbReference type="InterPro" id="IPR027706">
    <property type="entry name" value="PGP_Pase"/>
</dbReference>
<organism evidence="1 2">
    <name type="scientific">Helicostylum pulchrum</name>
    <dbReference type="NCBI Taxonomy" id="562976"/>
    <lineage>
        <taxon>Eukaryota</taxon>
        <taxon>Fungi</taxon>
        <taxon>Fungi incertae sedis</taxon>
        <taxon>Mucoromycota</taxon>
        <taxon>Mucoromycotina</taxon>
        <taxon>Mucoromycetes</taxon>
        <taxon>Mucorales</taxon>
        <taxon>Mucorineae</taxon>
        <taxon>Mucoraceae</taxon>
        <taxon>Helicostylum</taxon>
    </lineage>
</organism>
<gene>
    <name evidence="1" type="ORF">HPULCUR_011347</name>
</gene>
<reference evidence="1 2" key="1">
    <citation type="submission" date="2024-04" db="EMBL/GenBank/DDBJ databases">
        <title>genome sequences of Mucor flavus KT1a and Helicostylum pulchrum KT1b strains isolation_sourced from the surface of a dry-aged beef.</title>
        <authorList>
            <person name="Toyotome T."/>
            <person name="Hosono M."/>
            <person name="Torimaru M."/>
            <person name="Fukuda K."/>
            <person name="Mikami N."/>
        </authorList>
    </citation>
    <scope>NUCLEOTIDE SEQUENCE [LARGE SCALE GENOMIC DNA]</scope>
    <source>
        <strain evidence="1 2">KT1b</strain>
    </source>
</reference>
<evidence type="ECO:0000313" key="1">
    <source>
        <dbReference type="EMBL" id="GAA5805821.1"/>
    </source>
</evidence>
<proteinExistence type="predicted"/>
<dbReference type="Pfam" id="PF09419">
    <property type="entry name" value="PGP_phosphatase"/>
    <property type="match status" value="1"/>
</dbReference>
<protein>
    <submittedName>
        <fullName evidence="1">Uncharacterized protein</fullName>
    </submittedName>
</protein>
<evidence type="ECO:0000313" key="2">
    <source>
        <dbReference type="Proteomes" id="UP001476247"/>
    </source>
</evidence>